<organism evidence="2 3">
    <name type="scientific">Streptomyces pseudovenezuelae</name>
    <dbReference type="NCBI Taxonomy" id="67350"/>
    <lineage>
        <taxon>Bacteria</taxon>
        <taxon>Bacillati</taxon>
        <taxon>Actinomycetota</taxon>
        <taxon>Actinomycetes</taxon>
        <taxon>Kitasatosporales</taxon>
        <taxon>Streptomycetaceae</taxon>
        <taxon>Streptomyces</taxon>
        <taxon>Streptomyces aurantiacus group</taxon>
    </lineage>
</organism>
<name>A0ABZ1WUM8_9ACTN</name>
<evidence type="ECO:0000256" key="1">
    <source>
        <dbReference type="SAM" id="MobiDB-lite"/>
    </source>
</evidence>
<gene>
    <name evidence="2" type="ORF">OG929_12680</name>
</gene>
<dbReference type="EMBL" id="CP109011">
    <property type="protein sequence ID" value="WUT43097.1"/>
    <property type="molecule type" value="Genomic_DNA"/>
</dbReference>
<evidence type="ECO:0000313" key="2">
    <source>
        <dbReference type="EMBL" id="WUT43097.1"/>
    </source>
</evidence>
<proteinExistence type="predicted"/>
<feature type="compositionally biased region" description="Pro residues" evidence="1">
    <location>
        <begin position="313"/>
        <end position="339"/>
    </location>
</feature>
<keyword evidence="3" id="KW-1185">Reference proteome</keyword>
<evidence type="ECO:0000313" key="3">
    <source>
        <dbReference type="Proteomes" id="UP001432168"/>
    </source>
</evidence>
<evidence type="ECO:0008006" key="4">
    <source>
        <dbReference type="Google" id="ProtNLM"/>
    </source>
</evidence>
<dbReference type="Proteomes" id="UP001432168">
    <property type="component" value="Chromosome"/>
</dbReference>
<dbReference type="RefSeq" id="WP_329262862.1">
    <property type="nucleotide sequence ID" value="NZ_CP108992.1"/>
</dbReference>
<feature type="region of interest" description="Disordered" evidence="1">
    <location>
        <begin position="304"/>
        <end position="358"/>
    </location>
</feature>
<reference evidence="2" key="1">
    <citation type="submission" date="2022-10" db="EMBL/GenBank/DDBJ databases">
        <title>The complete genomes of actinobacterial strains from the NBC collection.</title>
        <authorList>
            <person name="Joergensen T.S."/>
            <person name="Alvarez Arevalo M."/>
            <person name="Sterndorff E.B."/>
            <person name="Faurdal D."/>
            <person name="Vuksanovic O."/>
            <person name="Mourched A.-S."/>
            <person name="Charusanti P."/>
            <person name="Shaw S."/>
            <person name="Blin K."/>
            <person name="Weber T."/>
        </authorList>
    </citation>
    <scope>NUCLEOTIDE SEQUENCE</scope>
    <source>
        <strain evidence="2">NBC_00686</strain>
    </source>
</reference>
<sequence length="358" mass="39381">MTHNQWGQQWPRQDEEFVLPHDLRGPFVREFAPQAAYRHRNSQVASVLYYKNGGYSILTVRGAEHFNKPLMAKPTSVCWIARGQHQVSFQLELPTLGDRSRFKAGADVNWEVRDFYLAAEKRVVDVERMLRPPLEARLRGISRRHSLDSAQQVDEAIQDELASGRWDDFGADLGLVTQVFIRIDLGQAAADHQAQMVAVETGSKVQEAMDIAHKARIAANLADAQKLISAGETVQYATMLAQDPSRAHEILGVLQQQAREQRQGALDYLTNLINQGVVQRHQIDDQVQALIDYSRTVAGGVFPQGLPSAPTSLPIPPMPPAPPLPPADAPPAPPAPPTDSVPGQGTGMEYESGSGARE</sequence>
<protein>
    <recommendedName>
        <fullName evidence="4">Band 7 domain-containing protein</fullName>
    </recommendedName>
</protein>
<accession>A0ABZ1WUM8</accession>